<proteinExistence type="predicted"/>
<evidence type="ECO:0000259" key="2">
    <source>
        <dbReference type="Pfam" id="PF21938"/>
    </source>
</evidence>
<sequence length="401" mass="44627">MPKYRSNIFSCFSCRKSRGGFRKVTKFEETNRECTESLEDLRRVKALANSCDHTTKQNDREGSTKETLSLSTTSQVPVFGDGTSASLGGWSSAQHPDSMDVSKVNLIASEDSGSLIRPILGGLSRSSELSEECYERMESLVTRLEKLAGLRPSCQDDGLSAFQFVIQETLPHYMSLSAALSEATKRQSDFVKEAFELVAGLIKLSTTYSKPSQSVLEDYMKPLSYKLLQIADFNLDVEPVRRYELVTVAESAIALCWCSCPTASQFVKEVRETANMNVNKVFQFCYSSHSTHVDWIRSWMDCLRGVQDVVNRYFPHGLCWVPNGPKAPAPPKPVRPVLRYDPSKSTAEQRAKCSKRSAPTLFAKSDGTKNAGSGDGSLASLLSEIPNRRNQLRHVSKPELF</sequence>
<feature type="region of interest" description="Disordered" evidence="1">
    <location>
        <begin position="343"/>
        <end position="383"/>
    </location>
</feature>
<protein>
    <recommendedName>
        <fullName evidence="2">CAP N-terminal domain-containing protein</fullName>
    </recommendedName>
</protein>
<evidence type="ECO:0000313" key="4">
    <source>
        <dbReference type="Proteomes" id="UP001497525"/>
    </source>
</evidence>
<name>A0AAV2T3I3_CALDB</name>
<dbReference type="SUPFAM" id="SSF101278">
    <property type="entry name" value="N-terminal domain of adenylylcyclase associated protein, CAP"/>
    <property type="match status" value="1"/>
</dbReference>
<dbReference type="PANTHER" id="PTHR10652">
    <property type="entry name" value="ADENYLYL CYCLASE-ASSOCIATED PROTEIN"/>
    <property type="match status" value="1"/>
</dbReference>
<dbReference type="InterPro" id="IPR001837">
    <property type="entry name" value="Adenylate_cyclase-assoc_CAP"/>
</dbReference>
<dbReference type="GO" id="GO:0003779">
    <property type="term" value="F:actin binding"/>
    <property type="evidence" value="ECO:0007669"/>
    <property type="project" value="InterPro"/>
</dbReference>
<dbReference type="GO" id="GO:0019933">
    <property type="term" value="P:cAMP-mediated signaling"/>
    <property type="evidence" value="ECO:0007669"/>
    <property type="project" value="TreeGrafter"/>
</dbReference>
<feature type="domain" description="CAP N-terminal" evidence="2">
    <location>
        <begin position="162"/>
        <end position="318"/>
    </location>
</feature>
<organism evidence="3 4">
    <name type="scientific">Calicophoron daubneyi</name>
    <name type="common">Rumen fluke</name>
    <name type="synonym">Paramphistomum daubneyi</name>
    <dbReference type="NCBI Taxonomy" id="300641"/>
    <lineage>
        <taxon>Eukaryota</taxon>
        <taxon>Metazoa</taxon>
        <taxon>Spiralia</taxon>
        <taxon>Lophotrochozoa</taxon>
        <taxon>Platyhelminthes</taxon>
        <taxon>Trematoda</taxon>
        <taxon>Digenea</taxon>
        <taxon>Plagiorchiida</taxon>
        <taxon>Pronocephalata</taxon>
        <taxon>Paramphistomoidea</taxon>
        <taxon>Paramphistomidae</taxon>
        <taxon>Calicophoron</taxon>
    </lineage>
</organism>
<evidence type="ECO:0000313" key="3">
    <source>
        <dbReference type="EMBL" id="CAL5130998.1"/>
    </source>
</evidence>
<feature type="region of interest" description="Disordered" evidence="1">
    <location>
        <begin position="52"/>
        <end position="76"/>
    </location>
</feature>
<dbReference type="InterPro" id="IPR053950">
    <property type="entry name" value="CAP_N"/>
</dbReference>
<dbReference type="AlphaFoldDB" id="A0AAV2T3I3"/>
<accession>A0AAV2T3I3</accession>
<dbReference type="InterPro" id="IPR036222">
    <property type="entry name" value="CAP_N_sf"/>
</dbReference>
<comment type="caution">
    <text evidence="3">The sequence shown here is derived from an EMBL/GenBank/DDBJ whole genome shotgun (WGS) entry which is preliminary data.</text>
</comment>
<gene>
    <name evidence="3" type="ORF">CDAUBV1_LOCUS3194</name>
</gene>
<dbReference type="GO" id="GO:0005737">
    <property type="term" value="C:cytoplasm"/>
    <property type="evidence" value="ECO:0007669"/>
    <property type="project" value="TreeGrafter"/>
</dbReference>
<dbReference type="Gene3D" id="1.25.40.330">
    <property type="entry name" value="Adenylate cyclase-associated CAP, N-terminal domain"/>
    <property type="match status" value="1"/>
</dbReference>
<dbReference type="Proteomes" id="UP001497525">
    <property type="component" value="Unassembled WGS sequence"/>
</dbReference>
<dbReference type="GO" id="GO:0008179">
    <property type="term" value="F:adenylate cyclase binding"/>
    <property type="evidence" value="ECO:0007669"/>
    <property type="project" value="TreeGrafter"/>
</dbReference>
<dbReference type="PANTHER" id="PTHR10652:SF0">
    <property type="entry name" value="ADENYLYL CYCLASE-ASSOCIATED PROTEIN"/>
    <property type="match status" value="1"/>
</dbReference>
<dbReference type="EMBL" id="CAXLJL010000079">
    <property type="protein sequence ID" value="CAL5130998.1"/>
    <property type="molecule type" value="Genomic_DNA"/>
</dbReference>
<reference evidence="3" key="1">
    <citation type="submission" date="2024-06" db="EMBL/GenBank/DDBJ databases">
        <authorList>
            <person name="Liu X."/>
            <person name="Lenzi L."/>
            <person name="Haldenby T S."/>
            <person name="Uol C."/>
        </authorList>
    </citation>
    <scope>NUCLEOTIDE SEQUENCE</scope>
</reference>
<dbReference type="GO" id="GO:0000902">
    <property type="term" value="P:cell morphogenesis"/>
    <property type="evidence" value="ECO:0007669"/>
    <property type="project" value="TreeGrafter"/>
</dbReference>
<feature type="compositionally biased region" description="Low complexity" evidence="1">
    <location>
        <begin position="65"/>
        <end position="74"/>
    </location>
</feature>
<evidence type="ECO:0000256" key="1">
    <source>
        <dbReference type="SAM" id="MobiDB-lite"/>
    </source>
</evidence>
<dbReference type="GO" id="GO:0007015">
    <property type="term" value="P:actin filament organization"/>
    <property type="evidence" value="ECO:0007669"/>
    <property type="project" value="TreeGrafter"/>
</dbReference>
<feature type="compositionally biased region" description="Basic and acidic residues" evidence="1">
    <location>
        <begin position="53"/>
        <end position="64"/>
    </location>
</feature>
<dbReference type="Pfam" id="PF21938">
    <property type="entry name" value="CAP_N"/>
    <property type="match status" value="1"/>
</dbReference>